<dbReference type="InterPro" id="IPR016186">
    <property type="entry name" value="C-type_lectin-like/link_sf"/>
</dbReference>
<evidence type="ECO:0000259" key="2">
    <source>
        <dbReference type="PROSITE" id="PS50041"/>
    </source>
</evidence>
<dbReference type="InParanoid" id="A0A6P7JUS4"/>
<evidence type="ECO:0000313" key="3">
    <source>
        <dbReference type="Proteomes" id="UP000515145"/>
    </source>
</evidence>
<accession>A0A6P7JUS4</accession>
<dbReference type="PANTHER" id="PTHR46534">
    <property type="entry name" value="IGGFC_BINDING DOMAIN-CONTAINING PROTEIN"/>
    <property type="match status" value="1"/>
</dbReference>
<reference evidence="4" key="1">
    <citation type="submission" date="2025-08" db="UniProtKB">
        <authorList>
            <consortium name="RefSeq"/>
        </authorList>
    </citation>
    <scope>IDENTIFICATION</scope>
</reference>
<keyword evidence="1" id="KW-0732">Signal</keyword>
<dbReference type="InterPro" id="IPR016187">
    <property type="entry name" value="CTDL_fold"/>
</dbReference>
<dbReference type="SMART" id="SM00034">
    <property type="entry name" value="CLECT"/>
    <property type="match status" value="1"/>
</dbReference>
<dbReference type="InterPro" id="IPR001304">
    <property type="entry name" value="C-type_lectin-like"/>
</dbReference>
<evidence type="ECO:0000313" key="4">
    <source>
        <dbReference type="RefSeq" id="XP_028280680.1"/>
    </source>
</evidence>
<dbReference type="PANTHER" id="PTHR46534:SF1">
    <property type="entry name" value="IGGFC-BINDING PROTEIN N-TERMINAL DOMAIN-CONTAINING PROTEIN"/>
    <property type="match status" value="1"/>
</dbReference>
<name>A0A6P7JUS4_9TELE</name>
<protein>
    <submittedName>
        <fullName evidence="4">Uncharacterized protein LOC114448131</fullName>
    </submittedName>
</protein>
<dbReference type="Pfam" id="PF00059">
    <property type="entry name" value="Lectin_C"/>
    <property type="match status" value="1"/>
</dbReference>
<proteinExistence type="predicted"/>
<gene>
    <name evidence="4" type="primary">LOC114448131</name>
</gene>
<dbReference type="Proteomes" id="UP000515145">
    <property type="component" value="Chromosome 16"/>
</dbReference>
<dbReference type="GeneID" id="114448131"/>
<dbReference type="CDD" id="cd00037">
    <property type="entry name" value="CLECT"/>
    <property type="match status" value="1"/>
</dbReference>
<sequence length="532" mass="59325">MCLKLLRLLHLLVAALTSVTPLDDHTGQRFIMVYPESIAYYHPTPPDIFVYITALYDSTTVTFKQYNYSTDTTVMEAGQSRKFTFDARMELGKTETSEKILEIQSNRSIAVQAIGLKHNSAHSAVVIPADKLSTRYFIPPVPKIEGTTDPESLVTMNVTERSPFRLIIVNDNQPNTVTLEGGSSRTLSIQPRQVRQVWIEDRSAWRAVTAVKPVAVIFGHPCAVRQNCTCGALYNMLPAAGEQELKFLIPRGVAEEGKASVLLSEKNSSNIKDFKLDSPVIKVAGTATLYRPGLLLTLIPETDFAACYAVPDHPDTETFAIIVVHKDFKADVRFGSAPLSNAQWEELKGTDYVSARIDLQPNKNIIWHPSTTMAVYFGGTKDGGLFGNPAAVISKSPDIRGCAVVPEVIKIGEVADGWRESLKYCRDNNLMMVTLPDPGLRQQIYQRVAQRSSVKELWIGMRRSSFTGEWYWVDGQGVNNTDWGEREPGAADEGQCARMTVKNMDFDWEDEDCCKDIQPVCYDKPYILPLNQ</sequence>
<evidence type="ECO:0000256" key="1">
    <source>
        <dbReference type="SAM" id="SignalP"/>
    </source>
</evidence>
<dbReference type="SUPFAM" id="SSF56436">
    <property type="entry name" value="C-type lectin-like"/>
    <property type="match status" value="1"/>
</dbReference>
<dbReference type="PROSITE" id="PS50041">
    <property type="entry name" value="C_TYPE_LECTIN_2"/>
    <property type="match status" value="1"/>
</dbReference>
<feature type="chain" id="PRO_5028312172" evidence="1">
    <location>
        <begin position="22"/>
        <end position="532"/>
    </location>
</feature>
<dbReference type="RefSeq" id="XP_028280680.1">
    <property type="nucleotide sequence ID" value="XM_028424879.1"/>
</dbReference>
<feature type="signal peptide" evidence="1">
    <location>
        <begin position="1"/>
        <end position="21"/>
    </location>
</feature>
<dbReference type="OrthoDB" id="7357196at2759"/>
<dbReference type="AlphaFoldDB" id="A0A6P7JUS4"/>
<dbReference type="Gene3D" id="3.10.100.10">
    <property type="entry name" value="Mannose-Binding Protein A, subunit A"/>
    <property type="match status" value="1"/>
</dbReference>
<organism evidence="3 4">
    <name type="scientific">Parambassis ranga</name>
    <name type="common">Indian glassy fish</name>
    <dbReference type="NCBI Taxonomy" id="210632"/>
    <lineage>
        <taxon>Eukaryota</taxon>
        <taxon>Metazoa</taxon>
        <taxon>Chordata</taxon>
        <taxon>Craniata</taxon>
        <taxon>Vertebrata</taxon>
        <taxon>Euteleostomi</taxon>
        <taxon>Actinopterygii</taxon>
        <taxon>Neopterygii</taxon>
        <taxon>Teleostei</taxon>
        <taxon>Neoteleostei</taxon>
        <taxon>Acanthomorphata</taxon>
        <taxon>Ovalentaria</taxon>
        <taxon>Ambassidae</taxon>
        <taxon>Parambassis</taxon>
    </lineage>
</organism>
<keyword evidence="3" id="KW-1185">Reference proteome</keyword>
<feature type="domain" description="C-type lectin" evidence="2">
    <location>
        <begin position="418"/>
        <end position="522"/>
    </location>
</feature>